<organism evidence="12">
    <name type="scientific">Timema genevievae</name>
    <name type="common">Walking stick</name>
    <dbReference type="NCBI Taxonomy" id="629358"/>
    <lineage>
        <taxon>Eukaryota</taxon>
        <taxon>Metazoa</taxon>
        <taxon>Ecdysozoa</taxon>
        <taxon>Arthropoda</taxon>
        <taxon>Hexapoda</taxon>
        <taxon>Insecta</taxon>
        <taxon>Pterygota</taxon>
        <taxon>Neoptera</taxon>
        <taxon>Polyneoptera</taxon>
        <taxon>Phasmatodea</taxon>
        <taxon>Timematodea</taxon>
        <taxon>Timematoidea</taxon>
        <taxon>Timematidae</taxon>
        <taxon>Timema</taxon>
    </lineage>
</organism>
<evidence type="ECO:0000259" key="11">
    <source>
        <dbReference type="Pfam" id="PF02771"/>
    </source>
</evidence>
<dbReference type="FunFam" id="2.40.110.10:FF:000007">
    <property type="entry name" value="Medium-chain specific acyl-CoA dehydrogenase, mitochondrial"/>
    <property type="match status" value="1"/>
</dbReference>
<dbReference type="Gene3D" id="1.10.540.10">
    <property type="entry name" value="Acyl-CoA dehydrogenase/oxidase, N-terminal domain"/>
    <property type="match status" value="2"/>
</dbReference>
<evidence type="ECO:0000256" key="3">
    <source>
        <dbReference type="ARBA" id="ARBA00019125"/>
    </source>
</evidence>
<evidence type="ECO:0000256" key="2">
    <source>
        <dbReference type="ARBA" id="ARBA00009347"/>
    </source>
</evidence>
<evidence type="ECO:0000256" key="1">
    <source>
        <dbReference type="ARBA" id="ARBA00001974"/>
    </source>
</evidence>
<dbReference type="InterPro" id="IPR050741">
    <property type="entry name" value="Acyl-CoA_dehydrogenase"/>
</dbReference>
<evidence type="ECO:0000256" key="7">
    <source>
        <dbReference type="RuleBase" id="RU362125"/>
    </source>
</evidence>
<dbReference type="InterPro" id="IPR013786">
    <property type="entry name" value="AcylCoA_DH/ox_N"/>
</dbReference>
<evidence type="ECO:0000256" key="8">
    <source>
        <dbReference type="SAM" id="MobiDB-lite"/>
    </source>
</evidence>
<protein>
    <recommendedName>
        <fullName evidence="3">Medium-chain specific acyl-CoA dehydrogenase, mitochondrial</fullName>
    </recommendedName>
</protein>
<name>A0A7R9JVL9_TIMGE</name>
<dbReference type="FunFam" id="1.20.140.10:FF:000011">
    <property type="entry name" value="Medium-chain specific acyl-CoA dehydrogenase, mitochondrial"/>
    <property type="match status" value="1"/>
</dbReference>
<keyword evidence="4 7" id="KW-0285">Flavoprotein</keyword>
<dbReference type="GO" id="GO:0070991">
    <property type="term" value="F:medium-chain fatty acyl-CoA dehydrogenase activity"/>
    <property type="evidence" value="ECO:0007669"/>
    <property type="project" value="TreeGrafter"/>
</dbReference>
<gene>
    <name evidence="12" type="ORF">TGEB3V08_LOCUS4260</name>
</gene>
<accession>A0A7R9JVL9</accession>
<dbReference type="Gene3D" id="1.20.140.10">
    <property type="entry name" value="Butyryl-CoA Dehydrogenase, subunit A, domain 3"/>
    <property type="match status" value="1"/>
</dbReference>
<dbReference type="InterPro" id="IPR009100">
    <property type="entry name" value="AcylCoA_DH/oxidase_NM_dom_sf"/>
</dbReference>
<dbReference type="GO" id="GO:0005739">
    <property type="term" value="C:mitochondrion"/>
    <property type="evidence" value="ECO:0007669"/>
    <property type="project" value="TreeGrafter"/>
</dbReference>
<dbReference type="SUPFAM" id="SSF47203">
    <property type="entry name" value="Acyl-CoA dehydrogenase C-terminal domain-like"/>
    <property type="match status" value="1"/>
</dbReference>
<feature type="region of interest" description="Disordered" evidence="8">
    <location>
        <begin position="22"/>
        <end position="42"/>
    </location>
</feature>
<evidence type="ECO:0000256" key="6">
    <source>
        <dbReference type="ARBA" id="ARBA00023002"/>
    </source>
</evidence>
<dbReference type="Pfam" id="PF00441">
    <property type="entry name" value="Acyl-CoA_dh_1"/>
    <property type="match status" value="1"/>
</dbReference>
<sequence length="468" mass="50660">MTSLSQFVRNAVRPGVRALSAVPKPAAAKSDSKHPNGEKLNLDPSPLMLVELNETQLEFRDIARKFVQEEVIPKAAEYDRTMEYPWDIVKKAWSLGLMNGHIPEHCGGLGLSVFDGCMIGEELAYGCTGIGTVIESTGLGVSGLNLSVFDGCLIAEEVAYGCSGIMTALEGSGLAQAPVILAGNKEQQKKYLGRLLEEPLVAAYCVTEPGAGSDVNGVRLRAEKKGDEYILNGQKMWITNGGVANWYFVLARSNPDPKAPANKAFTGFIVERDTPGLTPGRKEINMGQRCSDTRGITFEDVRVPKENVLLQEGEGFKIAMGAFDKTRPPVASGATGLAQRCLDEATKYALERKTFGVPIASHQAVAFMLADMAIGIETARLAWMRAAWEVDQGRKNTYYASIAKAHAGDVANKCATDAVQIFGGNGFNSEYPVEKLMRDAKIYQIYEGTAQIQRLIVSRAIIDKALGK</sequence>
<evidence type="ECO:0000313" key="12">
    <source>
        <dbReference type="EMBL" id="CAD7590699.1"/>
    </source>
</evidence>
<dbReference type="Pfam" id="PF02771">
    <property type="entry name" value="Acyl-CoA_dh_N"/>
    <property type="match status" value="2"/>
</dbReference>
<dbReference type="InterPro" id="IPR046373">
    <property type="entry name" value="Acyl-CoA_Oxase/DH_mid-dom_sf"/>
</dbReference>
<dbReference type="InterPro" id="IPR036250">
    <property type="entry name" value="AcylCo_DH-like_C"/>
</dbReference>
<dbReference type="InterPro" id="IPR009075">
    <property type="entry name" value="AcylCo_DH/oxidase_C"/>
</dbReference>
<keyword evidence="6 7" id="KW-0560">Oxidoreductase</keyword>
<feature type="domain" description="Acyl-CoA dehydrogenase/oxidase N-terminal" evidence="11">
    <location>
        <begin position="142"/>
        <end position="197"/>
    </location>
</feature>
<dbReference type="PANTHER" id="PTHR48083:SF2">
    <property type="entry name" value="MEDIUM-CHAIN SPECIFIC ACYL-COA DEHYDROGENASE, MITOCHONDRIAL"/>
    <property type="match status" value="1"/>
</dbReference>
<dbReference type="GO" id="GO:0051793">
    <property type="term" value="P:medium-chain fatty acid catabolic process"/>
    <property type="evidence" value="ECO:0007669"/>
    <property type="project" value="TreeGrafter"/>
</dbReference>
<dbReference type="Gene3D" id="2.40.110.10">
    <property type="entry name" value="Butyryl-CoA Dehydrogenase, subunit A, domain 2"/>
    <property type="match status" value="1"/>
</dbReference>
<feature type="domain" description="Acyl-CoA oxidase/dehydrogenase middle" evidence="10">
    <location>
        <begin position="203"/>
        <end position="301"/>
    </location>
</feature>
<dbReference type="InterPro" id="IPR006089">
    <property type="entry name" value="Acyl-CoA_DH_CS"/>
</dbReference>
<dbReference type="EMBL" id="OE840448">
    <property type="protein sequence ID" value="CAD7590699.1"/>
    <property type="molecule type" value="Genomic_DNA"/>
</dbReference>
<comment type="cofactor">
    <cofactor evidence="1 7">
        <name>FAD</name>
        <dbReference type="ChEBI" id="CHEBI:57692"/>
    </cofactor>
</comment>
<feature type="compositionally biased region" description="Basic and acidic residues" evidence="8">
    <location>
        <begin position="30"/>
        <end position="41"/>
    </location>
</feature>
<comment type="similarity">
    <text evidence="2 7">Belongs to the acyl-CoA dehydrogenase family.</text>
</comment>
<proteinExistence type="inferred from homology"/>
<reference evidence="12" key="1">
    <citation type="submission" date="2020-11" db="EMBL/GenBank/DDBJ databases">
        <authorList>
            <person name="Tran Van P."/>
        </authorList>
    </citation>
    <scope>NUCLEOTIDE SEQUENCE</scope>
</reference>
<evidence type="ECO:0000259" key="10">
    <source>
        <dbReference type="Pfam" id="PF02770"/>
    </source>
</evidence>
<keyword evidence="5 7" id="KW-0274">FAD</keyword>
<feature type="domain" description="Acyl-CoA dehydrogenase/oxidase C-terminal" evidence="9">
    <location>
        <begin position="313"/>
        <end position="461"/>
    </location>
</feature>
<evidence type="ECO:0000256" key="5">
    <source>
        <dbReference type="ARBA" id="ARBA00022827"/>
    </source>
</evidence>
<feature type="domain" description="Acyl-CoA dehydrogenase/oxidase N-terminal" evidence="11">
    <location>
        <begin position="53"/>
        <end position="136"/>
    </location>
</feature>
<dbReference type="PROSITE" id="PS00073">
    <property type="entry name" value="ACYL_COA_DH_2"/>
    <property type="match status" value="1"/>
</dbReference>
<dbReference type="InterPro" id="IPR037069">
    <property type="entry name" value="AcylCoA_DH/ox_N_sf"/>
</dbReference>
<dbReference type="GO" id="GO:0050660">
    <property type="term" value="F:flavin adenine dinucleotide binding"/>
    <property type="evidence" value="ECO:0007669"/>
    <property type="project" value="InterPro"/>
</dbReference>
<dbReference type="PANTHER" id="PTHR48083">
    <property type="entry name" value="MEDIUM-CHAIN SPECIFIC ACYL-COA DEHYDROGENASE, MITOCHONDRIAL-RELATED"/>
    <property type="match status" value="1"/>
</dbReference>
<dbReference type="SUPFAM" id="SSF56645">
    <property type="entry name" value="Acyl-CoA dehydrogenase NM domain-like"/>
    <property type="match status" value="1"/>
</dbReference>
<evidence type="ECO:0000256" key="4">
    <source>
        <dbReference type="ARBA" id="ARBA00022630"/>
    </source>
</evidence>
<dbReference type="InterPro" id="IPR006091">
    <property type="entry name" value="Acyl-CoA_Oxase/DH_mid-dom"/>
</dbReference>
<evidence type="ECO:0000259" key="9">
    <source>
        <dbReference type="Pfam" id="PF00441"/>
    </source>
</evidence>
<dbReference type="AlphaFoldDB" id="A0A7R9JVL9"/>
<dbReference type="Pfam" id="PF02770">
    <property type="entry name" value="Acyl-CoA_dh_M"/>
    <property type="match status" value="1"/>
</dbReference>
<dbReference type="PROSITE" id="PS00072">
    <property type="entry name" value="ACYL_COA_DH_1"/>
    <property type="match status" value="1"/>
</dbReference>